<dbReference type="SUPFAM" id="SSF57850">
    <property type="entry name" value="RING/U-box"/>
    <property type="match status" value="1"/>
</dbReference>
<sequence>MSGGFPTSGISLAACMFFISFAILLVTAFVFCCRCRRHRRDSMLPGGRCGGDPPFPVETLPAFCYAPEDSEQGGSSRECAVCLGAVKQGEMVRQLPACMHLYHVVCIDRWLAAHRTCPVCRSQLGSSTGPGAGQSTST</sequence>
<evidence type="ECO:0000256" key="5">
    <source>
        <dbReference type="ARBA" id="ARBA00022833"/>
    </source>
</evidence>
<reference evidence="10" key="1">
    <citation type="submission" date="2019-03" db="EMBL/GenBank/DDBJ databases">
        <title>WGS assembly of Setaria viridis.</title>
        <authorList>
            <person name="Huang P."/>
            <person name="Jenkins J."/>
            <person name="Grimwood J."/>
            <person name="Barry K."/>
            <person name="Healey A."/>
            <person name="Mamidi S."/>
            <person name="Sreedasyam A."/>
            <person name="Shu S."/>
            <person name="Feldman M."/>
            <person name="Wu J."/>
            <person name="Yu Y."/>
            <person name="Chen C."/>
            <person name="Johnson J."/>
            <person name="Rokhsar D."/>
            <person name="Baxter I."/>
            <person name="Schmutz J."/>
            <person name="Brutnell T."/>
            <person name="Kellogg E."/>
        </authorList>
    </citation>
    <scope>NUCLEOTIDE SEQUENCE [LARGE SCALE GENOMIC DNA]</scope>
</reference>
<evidence type="ECO:0000256" key="7">
    <source>
        <dbReference type="PROSITE-ProRule" id="PRU00175"/>
    </source>
</evidence>
<keyword evidence="4 7" id="KW-0863">Zinc-finger</keyword>
<feature type="domain" description="RING-type" evidence="9">
    <location>
        <begin position="79"/>
        <end position="121"/>
    </location>
</feature>
<dbReference type="SMART" id="SM00184">
    <property type="entry name" value="RING"/>
    <property type="match status" value="1"/>
</dbReference>
<dbReference type="PANTHER" id="PTHR14155:SF623">
    <property type="entry name" value="RING ZINC FINGER DOMAIN SUPERFAMILY PROTEIN-RELATED"/>
    <property type="match status" value="1"/>
</dbReference>
<dbReference type="AlphaFoldDB" id="A0A4U6V1T6"/>
<comment type="similarity">
    <text evidence="6">Belongs to the RING-type zinc finger family. ATL subfamily.</text>
</comment>
<dbReference type="Pfam" id="PF13639">
    <property type="entry name" value="zf-RING_2"/>
    <property type="match status" value="1"/>
</dbReference>
<evidence type="ECO:0000313" key="10">
    <source>
        <dbReference type="EMBL" id="TKW21734.1"/>
    </source>
</evidence>
<dbReference type="Gene3D" id="3.30.40.10">
    <property type="entry name" value="Zinc/RING finger domain, C3HC4 (zinc finger)"/>
    <property type="match status" value="1"/>
</dbReference>
<dbReference type="InterPro" id="IPR053238">
    <property type="entry name" value="RING-H2_zinc_finger"/>
</dbReference>
<evidence type="ECO:0000256" key="8">
    <source>
        <dbReference type="SAM" id="Phobius"/>
    </source>
</evidence>
<evidence type="ECO:0000313" key="11">
    <source>
        <dbReference type="Proteomes" id="UP000298652"/>
    </source>
</evidence>
<feature type="transmembrane region" description="Helical" evidence="8">
    <location>
        <begin position="12"/>
        <end position="33"/>
    </location>
</feature>
<dbReference type="EC" id="2.3.2.27" evidence="2"/>
<accession>A0A4U6V1T6</accession>
<keyword evidence="8" id="KW-0472">Membrane</keyword>
<dbReference type="InterPro" id="IPR001841">
    <property type="entry name" value="Znf_RING"/>
</dbReference>
<evidence type="ECO:0000256" key="3">
    <source>
        <dbReference type="ARBA" id="ARBA00022723"/>
    </source>
</evidence>
<keyword evidence="11" id="KW-1185">Reference proteome</keyword>
<organism evidence="10 11">
    <name type="scientific">Setaria viridis</name>
    <name type="common">Green bristlegrass</name>
    <name type="synonym">Setaria italica subsp. viridis</name>
    <dbReference type="NCBI Taxonomy" id="4556"/>
    <lineage>
        <taxon>Eukaryota</taxon>
        <taxon>Viridiplantae</taxon>
        <taxon>Streptophyta</taxon>
        <taxon>Embryophyta</taxon>
        <taxon>Tracheophyta</taxon>
        <taxon>Spermatophyta</taxon>
        <taxon>Magnoliopsida</taxon>
        <taxon>Liliopsida</taxon>
        <taxon>Poales</taxon>
        <taxon>Poaceae</taxon>
        <taxon>PACMAD clade</taxon>
        <taxon>Panicoideae</taxon>
        <taxon>Panicodae</taxon>
        <taxon>Paniceae</taxon>
        <taxon>Cenchrinae</taxon>
        <taxon>Setaria</taxon>
    </lineage>
</organism>
<dbReference type="PROSITE" id="PS50089">
    <property type="entry name" value="ZF_RING_2"/>
    <property type="match status" value="1"/>
</dbReference>
<dbReference type="GO" id="GO:0061630">
    <property type="term" value="F:ubiquitin protein ligase activity"/>
    <property type="evidence" value="ECO:0007669"/>
    <property type="project" value="UniProtKB-EC"/>
</dbReference>
<evidence type="ECO:0000256" key="2">
    <source>
        <dbReference type="ARBA" id="ARBA00012483"/>
    </source>
</evidence>
<evidence type="ECO:0000259" key="9">
    <source>
        <dbReference type="PROSITE" id="PS50089"/>
    </source>
</evidence>
<dbReference type="OMA" id="FCYAPED"/>
<keyword evidence="5" id="KW-0862">Zinc</keyword>
<dbReference type="InterPro" id="IPR013083">
    <property type="entry name" value="Znf_RING/FYVE/PHD"/>
</dbReference>
<gene>
    <name evidence="10" type="ORF">SEVIR_4G140500v2</name>
</gene>
<keyword evidence="8" id="KW-1133">Transmembrane helix</keyword>
<evidence type="ECO:0000256" key="1">
    <source>
        <dbReference type="ARBA" id="ARBA00000900"/>
    </source>
</evidence>
<dbReference type="EMBL" id="CM016555">
    <property type="protein sequence ID" value="TKW21734.1"/>
    <property type="molecule type" value="Genomic_DNA"/>
</dbReference>
<dbReference type="Gramene" id="TKW21734">
    <property type="protein sequence ID" value="TKW21734"/>
    <property type="gene ID" value="SEVIR_4G140500v2"/>
</dbReference>
<comment type="catalytic activity">
    <reaction evidence="1">
        <text>S-ubiquitinyl-[E2 ubiquitin-conjugating enzyme]-L-cysteine + [acceptor protein]-L-lysine = [E2 ubiquitin-conjugating enzyme]-L-cysteine + N(6)-ubiquitinyl-[acceptor protein]-L-lysine.</text>
        <dbReference type="EC" id="2.3.2.27"/>
    </reaction>
</comment>
<dbReference type="GO" id="GO:0008270">
    <property type="term" value="F:zinc ion binding"/>
    <property type="evidence" value="ECO:0007669"/>
    <property type="project" value="UniProtKB-KW"/>
</dbReference>
<protein>
    <recommendedName>
        <fullName evidence="2">RING-type E3 ubiquitin transferase</fullName>
        <ecNumber evidence="2">2.3.2.27</ecNumber>
    </recommendedName>
</protein>
<evidence type="ECO:0000256" key="6">
    <source>
        <dbReference type="ARBA" id="ARBA00024209"/>
    </source>
</evidence>
<proteinExistence type="inferred from homology"/>
<dbReference type="PANTHER" id="PTHR14155">
    <property type="entry name" value="RING FINGER DOMAIN-CONTAINING"/>
    <property type="match status" value="1"/>
</dbReference>
<dbReference type="Proteomes" id="UP000298652">
    <property type="component" value="Chromosome 4"/>
</dbReference>
<keyword evidence="8" id="KW-0812">Transmembrane</keyword>
<name>A0A4U6V1T6_SETVI</name>
<evidence type="ECO:0000256" key="4">
    <source>
        <dbReference type="ARBA" id="ARBA00022771"/>
    </source>
</evidence>
<keyword evidence="3" id="KW-0479">Metal-binding</keyword>